<dbReference type="Pfam" id="PF11393">
    <property type="entry name" value="T4BSS_DotI_IcmL"/>
    <property type="match status" value="1"/>
</dbReference>
<gene>
    <name evidence="2" type="ORF">QRD43_20545</name>
</gene>
<evidence type="ECO:0000313" key="2">
    <source>
        <dbReference type="EMBL" id="MDL5034303.1"/>
    </source>
</evidence>
<protein>
    <submittedName>
        <fullName evidence="2">DotI/IcmL family type IV secretion protein</fullName>
    </submittedName>
</protein>
<dbReference type="Proteomes" id="UP001238603">
    <property type="component" value="Unassembled WGS sequence"/>
</dbReference>
<organism evidence="2 3">
    <name type="scientific">Roseateles subflavus</name>
    <dbReference type="NCBI Taxonomy" id="3053353"/>
    <lineage>
        <taxon>Bacteria</taxon>
        <taxon>Pseudomonadati</taxon>
        <taxon>Pseudomonadota</taxon>
        <taxon>Betaproteobacteria</taxon>
        <taxon>Burkholderiales</taxon>
        <taxon>Sphaerotilaceae</taxon>
        <taxon>Roseateles</taxon>
    </lineage>
</organism>
<name>A0ABT7LN53_9BURK</name>
<evidence type="ECO:0000256" key="1">
    <source>
        <dbReference type="SAM" id="Phobius"/>
    </source>
</evidence>
<keyword evidence="1" id="KW-1133">Transmembrane helix</keyword>
<dbReference type="CDD" id="cd16385">
    <property type="entry name" value="IcmL"/>
    <property type="match status" value="1"/>
</dbReference>
<accession>A0ABT7LN53</accession>
<proteinExistence type="predicted"/>
<keyword evidence="1" id="KW-0812">Transmembrane</keyword>
<comment type="caution">
    <text evidence="2">The sequence shown here is derived from an EMBL/GenBank/DDBJ whole genome shotgun (WGS) entry which is preliminary data.</text>
</comment>
<dbReference type="RefSeq" id="WP_285984379.1">
    <property type="nucleotide sequence ID" value="NZ_JASVDS010000008.1"/>
</dbReference>
<keyword evidence="1" id="KW-0472">Membrane</keyword>
<dbReference type="InterPro" id="IPR021055">
    <property type="entry name" value="T4BSS_IcmL/DotI"/>
</dbReference>
<sequence length="202" mass="21734">MTTATPPTATENASSLVRLCTTLGIAASISTIAAVVGIYAAARASLAVIAATNSGVVIPAVPLDKPYLNEARVRALVEECLRRSFSHDFVNYRQTMNEAKACYTDDSHFVEAMDPKIEEMKKNRMVMTNTMPGPPVVVRQRIVGGVFTWELQAEIALGLEGTQTKFTPTRLNVTTTLKRVPLTASTKGALINSIELRPVVGG</sequence>
<keyword evidence="3" id="KW-1185">Reference proteome</keyword>
<feature type="transmembrane region" description="Helical" evidence="1">
    <location>
        <begin position="16"/>
        <end position="42"/>
    </location>
</feature>
<reference evidence="2 3" key="1">
    <citation type="submission" date="2023-06" db="EMBL/GenBank/DDBJ databases">
        <title>Pelomonas sp. APW6 16S ribosomal RNA gene genome sequencing and assembly.</title>
        <authorList>
            <person name="Woo H."/>
        </authorList>
    </citation>
    <scope>NUCLEOTIDE SEQUENCE [LARGE SCALE GENOMIC DNA]</scope>
    <source>
        <strain evidence="2 3">APW6</strain>
    </source>
</reference>
<evidence type="ECO:0000313" key="3">
    <source>
        <dbReference type="Proteomes" id="UP001238603"/>
    </source>
</evidence>
<dbReference type="EMBL" id="JASVDS010000008">
    <property type="protein sequence ID" value="MDL5034303.1"/>
    <property type="molecule type" value="Genomic_DNA"/>
</dbReference>